<dbReference type="EMBL" id="CM039427">
    <property type="protein sequence ID" value="KAI4354798.1"/>
    <property type="molecule type" value="Genomic_DNA"/>
</dbReference>
<evidence type="ECO:0000313" key="2">
    <source>
        <dbReference type="Proteomes" id="UP000828941"/>
    </source>
</evidence>
<name>A0ACB9Q267_BAUVA</name>
<organism evidence="1 2">
    <name type="scientific">Bauhinia variegata</name>
    <name type="common">Purple orchid tree</name>
    <name type="synonym">Phanera variegata</name>
    <dbReference type="NCBI Taxonomy" id="167791"/>
    <lineage>
        <taxon>Eukaryota</taxon>
        <taxon>Viridiplantae</taxon>
        <taxon>Streptophyta</taxon>
        <taxon>Embryophyta</taxon>
        <taxon>Tracheophyta</taxon>
        <taxon>Spermatophyta</taxon>
        <taxon>Magnoliopsida</taxon>
        <taxon>eudicotyledons</taxon>
        <taxon>Gunneridae</taxon>
        <taxon>Pentapetalae</taxon>
        <taxon>rosids</taxon>
        <taxon>fabids</taxon>
        <taxon>Fabales</taxon>
        <taxon>Fabaceae</taxon>
        <taxon>Cercidoideae</taxon>
        <taxon>Cercideae</taxon>
        <taxon>Bauhiniinae</taxon>
        <taxon>Bauhinia</taxon>
    </lineage>
</organism>
<sequence>MAAESGSQSSGLPLHEGDYAVKNLELKEGKVPKLTSDKIYSQPLFSRLNFWKGYTIQTFGKWYPLDNKAVSFPLVTEETIHKYCSKYAFVHIGFVQVSIKALVKLGPDASVTVTLRDLRHADQKKSTLVAFESSVSMDSPINFNLYPDMSCFLSELFSDEPLHLAIQPQGCDTRDYTTHLLMRFRMCYKVFKTSLEAQPLIKGPRLEIDTQKSHVLVPVDNGDGVVLQRRKE</sequence>
<keyword evidence="2" id="KW-1185">Reference proteome</keyword>
<proteinExistence type="predicted"/>
<gene>
    <name evidence="1" type="ORF">L6164_003635</name>
</gene>
<evidence type="ECO:0000313" key="1">
    <source>
        <dbReference type="EMBL" id="KAI4354798.1"/>
    </source>
</evidence>
<dbReference type="Proteomes" id="UP000828941">
    <property type="component" value="Chromosome 2"/>
</dbReference>
<accession>A0ACB9Q267</accession>
<reference evidence="1 2" key="1">
    <citation type="journal article" date="2022" name="DNA Res.">
        <title>Chromosomal-level genome assembly of the orchid tree Bauhinia variegata (Leguminosae; Cercidoideae) supports the allotetraploid origin hypothesis of Bauhinia.</title>
        <authorList>
            <person name="Zhong Y."/>
            <person name="Chen Y."/>
            <person name="Zheng D."/>
            <person name="Pang J."/>
            <person name="Liu Y."/>
            <person name="Luo S."/>
            <person name="Meng S."/>
            <person name="Qian L."/>
            <person name="Wei D."/>
            <person name="Dai S."/>
            <person name="Zhou R."/>
        </authorList>
    </citation>
    <scope>NUCLEOTIDE SEQUENCE [LARGE SCALE GENOMIC DNA]</scope>
    <source>
        <strain evidence="1">BV-YZ2020</strain>
    </source>
</reference>
<protein>
    <submittedName>
        <fullName evidence="1">Uncharacterized protein</fullName>
    </submittedName>
</protein>
<comment type="caution">
    <text evidence="1">The sequence shown here is derived from an EMBL/GenBank/DDBJ whole genome shotgun (WGS) entry which is preliminary data.</text>
</comment>